<feature type="transmembrane region" description="Helical" evidence="8">
    <location>
        <begin position="56"/>
        <end position="78"/>
    </location>
</feature>
<dbReference type="PATRIC" id="fig|331679.3.peg.399"/>
<dbReference type="Pfam" id="PF03591">
    <property type="entry name" value="AzlC"/>
    <property type="match status" value="1"/>
</dbReference>
<name>A0A0R2L530_9LACO</name>
<evidence type="ECO:0000256" key="2">
    <source>
        <dbReference type="ARBA" id="ARBA00010735"/>
    </source>
</evidence>
<dbReference type="InterPro" id="IPR011606">
    <property type="entry name" value="Brnchd-chn_aa_trnsp_permease"/>
</dbReference>
<dbReference type="PANTHER" id="PTHR34979:SF1">
    <property type="entry name" value="INNER MEMBRANE PROTEIN YGAZ"/>
    <property type="match status" value="1"/>
</dbReference>
<feature type="transmembrane region" description="Helical" evidence="8">
    <location>
        <begin position="137"/>
        <end position="157"/>
    </location>
</feature>
<evidence type="ECO:0000313" key="10">
    <source>
        <dbReference type="Proteomes" id="UP000051859"/>
    </source>
</evidence>
<keyword evidence="5 8" id="KW-0812">Transmembrane</keyword>
<feature type="transmembrane region" description="Helical" evidence="8">
    <location>
        <begin position="163"/>
        <end position="179"/>
    </location>
</feature>
<proteinExistence type="inferred from homology"/>
<evidence type="ECO:0000256" key="4">
    <source>
        <dbReference type="ARBA" id="ARBA00022475"/>
    </source>
</evidence>
<sequence length="235" mass="25495">MNGELSVKSAIKETLPTVFGYIGIGIAFGIIGHAAGISTLLVGLISIIIYAGSAQFITVSMLTAGAPVLSIIIATFLVNSRMILMSASLAPYFEKYSVLKNVQIGTLLTDESFALGMNKINHTNHQLSFEWFNTANIIVYLTWIVSSIIGAELGNLIGDPQTWGLDFAIIAMFWGLLYLQVLADRQFSFKLQVLVIITAIVLTYVGMIFLPKTLVIIVVTIVGCESGVLIKHAFF</sequence>
<accession>A0A0R2L530</accession>
<dbReference type="Proteomes" id="UP000051859">
    <property type="component" value="Unassembled WGS sequence"/>
</dbReference>
<comment type="similarity">
    <text evidence="2">Belongs to the AzlC family.</text>
</comment>
<evidence type="ECO:0000256" key="7">
    <source>
        <dbReference type="ARBA" id="ARBA00023136"/>
    </source>
</evidence>
<evidence type="ECO:0000256" key="6">
    <source>
        <dbReference type="ARBA" id="ARBA00022989"/>
    </source>
</evidence>
<keyword evidence="4" id="KW-1003">Cell membrane</keyword>
<keyword evidence="7 8" id="KW-0472">Membrane</keyword>
<comment type="subcellular location">
    <subcellularLocation>
        <location evidence="1">Cell membrane</location>
        <topology evidence="1">Multi-pass membrane protein</topology>
    </subcellularLocation>
</comment>
<evidence type="ECO:0000256" key="8">
    <source>
        <dbReference type="SAM" id="Phobius"/>
    </source>
</evidence>
<dbReference type="AlphaFoldDB" id="A0A0R2L530"/>
<feature type="transmembrane region" description="Helical" evidence="8">
    <location>
        <begin position="215"/>
        <end position="234"/>
    </location>
</feature>
<gene>
    <name evidence="9" type="ORF">IV81_GL000393</name>
</gene>
<dbReference type="EMBL" id="JQBX01000012">
    <property type="protein sequence ID" value="KRN93652.1"/>
    <property type="molecule type" value="Genomic_DNA"/>
</dbReference>
<dbReference type="GO" id="GO:1903785">
    <property type="term" value="P:L-valine transmembrane transport"/>
    <property type="evidence" value="ECO:0007669"/>
    <property type="project" value="TreeGrafter"/>
</dbReference>
<evidence type="ECO:0000313" key="9">
    <source>
        <dbReference type="EMBL" id="KRN93652.1"/>
    </source>
</evidence>
<feature type="transmembrane region" description="Helical" evidence="8">
    <location>
        <begin position="21"/>
        <end position="50"/>
    </location>
</feature>
<organism evidence="9 10">
    <name type="scientific">Pediococcus stilesii</name>
    <dbReference type="NCBI Taxonomy" id="331679"/>
    <lineage>
        <taxon>Bacteria</taxon>
        <taxon>Bacillati</taxon>
        <taxon>Bacillota</taxon>
        <taxon>Bacilli</taxon>
        <taxon>Lactobacillales</taxon>
        <taxon>Lactobacillaceae</taxon>
        <taxon>Pediococcus</taxon>
    </lineage>
</organism>
<keyword evidence="3" id="KW-0813">Transport</keyword>
<keyword evidence="6 8" id="KW-1133">Transmembrane helix</keyword>
<protein>
    <submittedName>
        <fullName evidence="9">Azaleucine resistance protein AzlC</fullName>
    </submittedName>
</protein>
<reference evidence="9 10" key="1">
    <citation type="journal article" date="2015" name="Genome Announc.">
        <title>Expanding the biotechnology potential of lactobacilli through comparative genomics of 213 strains and associated genera.</title>
        <authorList>
            <person name="Sun Z."/>
            <person name="Harris H.M."/>
            <person name="McCann A."/>
            <person name="Guo C."/>
            <person name="Argimon S."/>
            <person name="Zhang W."/>
            <person name="Yang X."/>
            <person name="Jeffery I.B."/>
            <person name="Cooney J.C."/>
            <person name="Kagawa T.F."/>
            <person name="Liu W."/>
            <person name="Song Y."/>
            <person name="Salvetti E."/>
            <person name="Wrobel A."/>
            <person name="Rasinkangas P."/>
            <person name="Parkhill J."/>
            <person name="Rea M.C."/>
            <person name="O'Sullivan O."/>
            <person name="Ritari J."/>
            <person name="Douillard F.P."/>
            <person name="Paul Ross R."/>
            <person name="Yang R."/>
            <person name="Briner A.E."/>
            <person name="Felis G.E."/>
            <person name="de Vos W.M."/>
            <person name="Barrangou R."/>
            <person name="Klaenhammer T.R."/>
            <person name="Caufield P.W."/>
            <person name="Cui Y."/>
            <person name="Zhang H."/>
            <person name="O'Toole P.W."/>
        </authorList>
    </citation>
    <scope>NUCLEOTIDE SEQUENCE [LARGE SCALE GENOMIC DNA]</scope>
    <source>
        <strain evidence="9 10">DSM 18001</strain>
    </source>
</reference>
<evidence type="ECO:0000256" key="3">
    <source>
        <dbReference type="ARBA" id="ARBA00022448"/>
    </source>
</evidence>
<dbReference type="GO" id="GO:0005886">
    <property type="term" value="C:plasma membrane"/>
    <property type="evidence" value="ECO:0007669"/>
    <property type="project" value="UniProtKB-SubCell"/>
</dbReference>
<dbReference type="RefSeq" id="WP_057803459.1">
    <property type="nucleotide sequence ID" value="NZ_JQBX01000012.1"/>
</dbReference>
<keyword evidence="10" id="KW-1185">Reference proteome</keyword>
<feature type="transmembrane region" description="Helical" evidence="8">
    <location>
        <begin position="191"/>
        <end position="209"/>
    </location>
</feature>
<evidence type="ECO:0000256" key="1">
    <source>
        <dbReference type="ARBA" id="ARBA00004651"/>
    </source>
</evidence>
<dbReference type="PANTHER" id="PTHR34979">
    <property type="entry name" value="INNER MEMBRANE PROTEIN YGAZ"/>
    <property type="match status" value="1"/>
</dbReference>
<evidence type="ECO:0000256" key="5">
    <source>
        <dbReference type="ARBA" id="ARBA00022692"/>
    </source>
</evidence>
<dbReference type="STRING" id="331679.IV81_GL000393"/>
<comment type="caution">
    <text evidence="9">The sequence shown here is derived from an EMBL/GenBank/DDBJ whole genome shotgun (WGS) entry which is preliminary data.</text>
</comment>